<dbReference type="PANTHER" id="PTHR32060:SF30">
    <property type="entry name" value="CARBOXY-TERMINAL PROCESSING PROTEASE CTPA"/>
    <property type="match status" value="1"/>
</dbReference>
<dbReference type="GO" id="GO:0004175">
    <property type="term" value="F:endopeptidase activity"/>
    <property type="evidence" value="ECO:0007669"/>
    <property type="project" value="TreeGrafter"/>
</dbReference>
<keyword evidence="4" id="KW-1185">Reference proteome</keyword>
<name>A0A1M7YHK7_9BACT</name>
<protein>
    <submittedName>
        <fullName evidence="3">Carboxyl-terminal processing protease</fullName>
    </submittedName>
</protein>
<sequence length="368" mass="39511">MRIAVVLWIFAVMAALPFPAEAKAAPLEEIRRILLSEALEPPPPAVLESLEEAGLQAFLKQFDPYARYFPARDYQSPVSGREAWIGIGAELVERDGEIHLSVYRGGAADMAGIPDRSKLLEVDGRSVAGLGAQAVASLLRGEEDTVVRLVLTRPGGERLDVGIVREAFKPLDVEPVPPGDRQILRIREFVAGMTRPALQATIDFLARRGAAKDGPLIIDLRDAMGGDLYEAFDMAGMFLPAGTLLGTIQGRGEEVREVRTSSGEKYRMPLALIVGPDTASSAEIFAGALHQQGRATLVGRRTYGKCSSQTDARLSDGSVLRYTNRDVLLPGGGSCSGAGLVPDREVSDAELLDLARLVRVVDDILAGK</sequence>
<dbReference type="Gene3D" id="3.90.226.10">
    <property type="entry name" value="2-enoyl-CoA Hydratase, Chain A, domain 1"/>
    <property type="match status" value="1"/>
</dbReference>
<dbReference type="AlphaFoldDB" id="A0A1M7YHK7"/>
<proteinExistence type="predicted"/>
<evidence type="ECO:0000259" key="2">
    <source>
        <dbReference type="SMART" id="SM00245"/>
    </source>
</evidence>
<keyword evidence="3" id="KW-0645">Protease</keyword>
<evidence type="ECO:0000313" key="3">
    <source>
        <dbReference type="EMBL" id="SHO52112.1"/>
    </source>
</evidence>
<evidence type="ECO:0000259" key="1">
    <source>
        <dbReference type="SMART" id="SM00228"/>
    </source>
</evidence>
<gene>
    <name evidence="3" type="ORF">SAMN02745220_04374</name>
</gene>
<dbReference type="InterPro" id="IPR041489">
    <property type="entry name" value="PDZ_6"/>
</dbReference>
<dbReference type="Pfam" id="PF03572">
    <property type="entry name" value="Peptidase_S41"/>
    <property type="match status" value="1"/>
</dbReference>
<dbReference type="SUPFAM" id="SSF50156">
    <property type="entry name" value="PDZ domain-like"/>
    <property type="match status" value="1"/>
</dbReference>
<dbReference type="Gene3D" id="3.30.750.44">
    <property type="match status" value="1"/>
</dbReference>
<dbReference type="InterPro" id="IPR001478">
    <property type="entry name" value="PDZ"/>
</dbReference>
<dbReference type="Proteomes" id="UP000184603">
    <property type="component" value="Unassembled WGS sequence"/>
</dbReference>
<feature type="domain" description="Tail specific protease" evidence="2">
    <location>
        <begin position="156"/>
        <end position="347"/>
    </location>
</feature>
<dbReference type="GO" id="GO:0008236">
    <property type="term" value="F:serine-type peptidase activity"/>
    <property type="evidence" value="ECO:0007669"/>
    <property type="project" value="InterPro"/>
</dbReference>
<dbReference type="RefSeq" id="WP_143170823.1">
    <property type="nucleotide sequence ID" value="NZ_FRFE01000031.1"/>
</dbReference>
<feature type="domain" description="PDZ" evidence="1">
    <location>
        <begin position="85"/>
        <end position="155"/>
    </location>
</feature>
<dbReference type="EMBL" id="FRFE01000031">
    <property type="protein sequence ID" value="SHO52112.1"/>
    <property type="molecule type" value="Genomic_DNA"/>
</dbReference>
<dbReference type="SUPFAM" id="SSF52096">
    <property type="entry name" value="ClpP/crotonase"/>
    <property type="match status" value="1"/>
</dbReference>
<dbReference type="SMART" id="SM00228">
    <property type="entry name" value="PDZ"/>
    <property type="match status" value="1"/>
</dbReference>
<dbReference type="InterPro" id="IPR005151">
    <property type="entry name" value="Tail-specific_protease"/>
</dbReference>
<dbReference type="CDD" id="cd06567">
    <property type="entry name" value="Peptidase_S41"/>
    <property type="match status" value="1"/>
</dbReference>
<organism evidence="3 4">
    <name type="scientific">Desulfopila aestuarii DSM 18488</name>
    <dbReference type="NCBI Taxonomy" id="1121416"/>
    <lineage>
        <taxon>Bacteria</taxon>
        <taxon>Pseudomonadati</taxon>
        <taxon>Thermodesulfobacteriota</taxon>
        <taxon>Desulfobulbia</taxon>
        <taxon>Desulfobulbales</taxon>
        <taxon>Desulfocapsaceae</taxon>
        <taxon>Desulfopila</taxon>
    </lineage>
</organism>
<evidence type="ECO:0000313" key="4">
    <source>
        <dbReference type="Proteomes" id="UP000184603"/>
    </source>
</evidence>
<dbReference type="GO" id="GO:0006508">
    <property type="term" value="P:proteolysis"/>
    <property type="evidence" value="ECO:0007669"/>
    <property type="project" value="UniProtKB-KW"/>
</dbReference>
<dbReference type="Gene3D" id="2.30.42.10">
    <property type="match status" value="1"/>
</dbReference>
<dbReference type="Pfam" id="PF17820">
    <property type="entry name" value="PDZ_6"/>
    <property type="match status" value="1"/>
</dbReference>
<dbReference type="GO" id="GO:0030288">
    <property type="term" value="C:outer membrane-bounded periplasmic space"/>
    <property type="evidence" value="ECO:0007669"/>
    <property type="project" value="TreeGrafter"/>
</dbReference>
<keyword evidence="3" id="KW-0378">Hydrolase</keyword>
<dbReference type="InterPro" id="IPR029045">
    <property type="entry name" value="ClpP/crotonase-like_dom_sf"/>
</dbReference>
<accession>A0A1M7YHK7</accession>
<dbReference type="GO" id="GO:0007165">
    <property type="term" value="P:signal transduction"/>
    <property type="evidence" value="ECO:0007669"/>
    <property type="project" value="TreeGrafter"/>
</dbReference>
<dbReference type="InterPro" id="IPR036034">
    <property type="entry name" value="PDZ_sf"/>
</dbReference>
<dbReference type="STRING" id="1121416.SAMN02745220_04374"/>
<dbReference type="PANTHER" id="PTHR32060">
    <property type="entry name" value="TAIL-SPECIFIC PROTEASE"/>
    <property type="match status" value="1"/>
</dbReference>
<dbReference type="OrthoDB" id="5505549at2"/>
<dbReference type="SMART" id="SM00245">
    <property type="entry name" value="TSPc"/>
    <property type="match status" value="1"/>
</dbReference>
<reference evidence="3 4" key="1">
    <citation type="submission" date="2016-12" db="EMBL/GenBank/DDBJ databases">
        <authorList>
            <person name="Song W.-J."/>
            <person name="Kurnit D.M."/>
        </authorList>
    </citation>
    <scope>NUCLEOTIDE SEQUENCE [LARGE SCALE GENOMIC DNA]</scope>
    <source>
        <strain evidence="3 4">DSM 18488</strain>
    </source>
</reference>